<dbReference type="PANTHER" id="PTHR42791:SF1">
    <property type="entry name" value="N-ACETYLTRANSFERASE DOMAIN-CONTAINING PROTEIN"/>
    <property type="match status" value="1"/>
</dbReference>
<dbReference type="InterPro" id="IPR016181">
    <property type="entry name" value="Acyl_CoA_acyltransferase"/>
</dbReference>
<evidence type="ECO:0000313" key="2">
    <source>
        <dbReference type="Proteomes" id="UP001309876"/>
    </source>
</evidence>
<reference evidence="1 2" key="1">
    <citation type="submission" date="2023-08" db="EMBL/GenBank/DDBJ databases">
        <title>Black Yeasts Isolated from many extreme environments.</title>
        <authorList>
            <person name="Coleine C."/>
            <person name="Stajich J.E."/>
            <person name="Selbmann L."/>
        </authorList>
    </citation>
    <scope>NUCLEOTIDE SEQUENCE [LARGE SCALE GENOMIC DNA]</scope>
    <source>
        <strain evidence="1 2">CCFEE 5910</strain>
    </source>
</reference>
<dbReference type="Proteomes" id="UP001309876">
    <property type="component" value="Unassembled WGS sequence"/>
</dbReference>
<evidence type="ECO:0008006" key="3">
    <source>
        <dbReference type="Google" id="ProtNLM"/>
    </source>
</evidence>
<keyword evidence="2" id="KW-1185">Reference proteome</keyword>
<accession>A0AAN7YAC2</accession>
<organism evidence="1 2">
    <name type="scientific">Lithohypha guttulata</name>
    <dbReference type="NCBI Taxonomy" id="1690604"/>
    <lineage>
        <taxon>Eukaryota</taxon>
        <taxon>Fungi</taxon>
        <taxon>Dikarya</taxon>
        <taxon>Ascomycota</taxon>
        <taxon>Pezizomycotina</taxon>
        <taxon>Eurotiomycetes</taxon>
        <taxon>Chaetothyriomycetidae</taxon>
        <taxon>Chaetothyriales</taxon>
        <taxon>Trichomeriaceae</taxon>
        <taxon>Lithohypha</taxon>
    </lineage>
</organism>
<dbReference type="AlphaFoldDB" id="A0AAN7YAC2"/>
<dbReference type="Gene3D" id="3.40.630.30">
    <property type="match status" value="1"/>
</dbReference>
<dbReference type="SUPFAM" id="SSF55729">
    <property type="entry name" value="Acyl-CoA N-acyltransferases (Nat)"/>
    <property type="match status" value="1"/>
</dbReference>
<proteinExistence type="predicted"/>
<dbReference type="PANTHER" id="PTHR42791">
    <property type="entry name" value="GNAT FAMILY ACETYLTRANSFERASE"/>
    <property type="match status" value="1"/>
</dbReference>
<dbReference type="CDD" id="cd04301">
    <property type="entry name" value="NAT_SF"/>
    <property type="match status" value="1"/>
</dbReference>
<dbReference type="EMBL" id="JAVRRJ010000005">
    <property type="protein sequence ID" value="KAK5084779.1"/>
    <property type="molecule type" value="Genomic_DNA"/>
</dbReference>
<name>A0AAN7YAC2_9EURO</name>
<sequence>MAALEAPLRWAEPCDILRMGLVSYAGFEPTNFRAWMSPYHKQYPSDMLAFERATAQDYLADPDYLCIVIEDNPNPDEVSFTGAVIPSDDVAAVRHGKRVQDQGRVVVGLDRQHLNGAWPSVCTTPDDCPTRDQYSDHQDTAYELLINSGDEHLKDCGVILEYLVVHPAYQRRGHGQALLKWGMEIARIDQQSAGVTAADSGMMLYGAMGWVKIMTYGMAADEVSPEGFSGCVMKYYTQPEQTSGQAGGQDWQVESETNVACNQDAKEAKNDIGVQNLVDQLEEINDVALSLALTLEQTSLSEEDLAL</sequence>
<protein>
    <recommendedName>
        <fullName evidence="3">N-acetyltransferase domain-containing protein</fullName>
    </recommendedName>
</protein>
<comment type="caution">
    <text evidence="1">The sequence shown here is derived from an EMBL/GenBank/DDBJ whole genome shotgun (WGS) entry which is preliminary data.</text>
</comment>
<gene>
    <name evidence="1" type="ORF">LTR05_005857</name>
</gene>
<dbReference type="InterPro" id="IPR052523">
    <property type="entry name" value="Trichothecene_AcTrans"/>
</dbReference>
<evidence type="ECO:0000313" key="1">
    <source>
        <dbReference type="EMBL" id="KAK5084779.1"/>
    </source>
</evidence>